<organism evidence="2 3">
    <name type="scientific">Zoarces viviparus</name>
    <name type="common">Viviparous eelpout</name>
    <name type="synonym">Blennius viviparus</name>
    <dbReference type="NCBI Taxonomy" id="48416"/>
    <lineage>
        <taxon>Eukaryota</taxon>
        <taxon>Metazoa</taxon>
        <taxon>Chordata</taxon>
        <taxon>Craniata</taxon>
        <taxon>Vertebrata</taxon>
        <taxon>Euteleostomi</taxon>
        <taxon>Actinopterygii</taxon>
        <taxon>Neopterygii</taxon>
        <taxon>Teleostei</taxon>
        <taxon>Neoteleostei</taxon>
        <taxon>Acanthomorphata</taxon>
        <taxon>Eupercaria</taxon>
        <taxon>Perciformes</taxon>
        <taxon>Cottioidei</taxon>
        <taxon>Zoarcales</taxon>
        <taxon>Zoarcidae</taxon>
        <taxon>Zoarcinae</taxon>
        <taxon>Zoarces</taxon>
    </lineage>
</organism>
<dbReference type="Proteomes" id="UP001488805">
    <property type="component" value="Unassembled WGS sequence"/>
</dbReference>
<keyword evidence="1" id="KW-0732">Signal</keyword>
<evidence type="ECO:0000313" key="3">
    <source>
        <dbReference type="Proteomes" id="UP001488805"/>
    </source>
</evidence>
<gene>
    <name evidence="2" type="ORF">VZT92_004274</name>
</gene>
<dbReference type="EMBL" id="JBCEZU010000023">
    <property type="protein sequence ID" value="KAK9539147.1"/>
    <property type="molecule type" value="Genomic_DNA"/>
</dbReference>
<evidence type="ECO:0000313" key="2">
    <source>
        <dbReference type="EMBL" id="KAK9539147.1"/>
    </source>
</evidence>
<dbReference type="AlphaFoldDB" id="A0AAW1FW40"/>
<sequence>MMSKGRRKSAALYLAAAVLLMCCLGQTIDCYRLKKTGRREGPKEADSSETIGVQEGKIVFGRVFKKGTGLESQVIDGTKKPSSNSSTEHAAAYQADFTGWSEGQVQDASSREAAWRLMSPSLMCGGNKMKFSAVGPGVLQFAVEQENTSPMPLSQVPYSCGYSMLRNSLVLVMLVPYDGCNMVQEGGSYVLPMHWQGIPVSLWCRKPAAPAPTTAAPQNPQPQHPWYPPSYPVMPPQQMPPQQMPPQHVPQVALALQFPPHHVPQVPLALQFPPQQVMQVPQQMQIQVQQVPPQHVPQVPLALQLPPQQPQQLHQLPLQSQQPQLLPRCFLTLSTIPFLGTA</sequence>
<accession>A0AAW1FW40</accession>
<proteinExistence type="predicted"/>
<keyword evidence="3" id="KW-1185">Reference proteome</keyword>
<name>A0AAW1FW40_ZOAVI</name>
<comment type="caution">
    <text evidence="2">The sequence shown here is derived from an EMBL/GenBank/DDBJ whole genome shotgun (WGS) entry which is preliminary data.</text>
</comment>
<feature type="signal peptide" evidence="1">
    <location>
        <begin position="1"/>
        <end position="25"/>
    </location>
</feature>
<protein>
    <submittedName>
        <fullName evidence="2">Uncharacterized protein</fullName>
    </submittedName>
</protein>
<reference evidence="2 3" key="1">
    <citation type="journal article" date="2024" name="Genome Biol. Evol.">
        <title>Chromosome-level genome assembly of the viviparous eelpout Zoarces viviparus.</title>
        <authorList>
            <person name="Fuhrmann N."/>
            <person name="Brasseur M.V."/>
            <person name="Bakowski C.E."/>
            <person name="Podsiadlowski L."/>
            <person name="Prost S."/>
            <person name="Krehenwinkel H."/>
            <person name="Mayer C."/>
        </authorList>
    </citation>
    <scope>NUCLEOTIDE SEQUENCE [LARGE SCALE GENOMIC DNA]</scope>
    <source>
        <strain evidence="2">NO-MEL_2022_Ind0_liver</strain>
    </source>
</reference>
<evidence type="ECO:0000256" key="1">
    <source>
        <dbReference type="SAM" id="SignalP"/>
    </source>
</evidence>
<feature type="chain" id="PRO_5043475029" evidence="1">
    <location>
        <begin position="26"/>
        <end position="342"/>
    </location>
</feature>